<dbReference type="Gramene" id="Psat03G0488900-T1">
    <property type="protein sequence ID" value="KAI5430475.1"/>
    <property type="gene ID" value="KIW84_034889"/>
</dbReference>
<feature type="compositionally biased region" description="Polar residues" evidence="1">
    <location>
        <begin position="118"/>
        <end position="141"/>
    </location>
</feature>
<name>A0A9D5B4Y9_PEA</name>
<keyword evidence="3" id="KW-1185">Reference proteome</keyword>
<protein>
    <submittedName>
        <fullName evidence="2">Uncharacterized protein</fullName>
    </submittedName>
</protein>
<dbReference type="Proteomes" id="UP001058974">
    <property type="component" value="Chromosome 3"/>
</dbReference>
<dbReference type="PANTHER" id="PTHR47481:SF30">
    <property type="entry name" value="CCHC-TYPE DOMAIN-CONTAINING PROTEIN"/>
    <property type="match status" value="1"/>
</dbReference>
<evidence type="ECO:0000256" key="1">
    <source>
        <dbReference type="SAM" id="MobiDB-lite"/>
    </source>
</evidence>
<dbReference type="AlphaFoldDB" id="A0A9D5B4Y9"/>
<sequence length="168" mass="18864">MKVSSKSTNWHRHLVNPNIPPHYLSVEGRATDTENSAYVTWHQQDSLLFTWLLTTLSHSVLPRMVKCVHAHEIVDVLESTRDPVSHRDQLETILDGLPTEYQALASIIQYRDKPCSVPPTSNQTSSAASEVHSKVSSQDNVQHFEGARGFRGRSNGFRGHRNGGRARV</sequence>
<feature type="region of interest" description="Disordered" evidence="1">
    <location>
        <begin position="115"/>
        <end position="168"/>
    </location>
</feature>
<reference evidence="2 3" key="1">
    <citation type="journal article" date="2022" name="Nat. Genet.">
        <title>Improved pea reference genome and pan-genome highlight genomic features and evolutionary characteristics.</title>
        <authorList>
            <person name="Yang T."/>
            <person name="Liu R."/>
            <person name="Luo Y."/>
            <person name="Hu S."/>
            <person name="Wang D."/>
            <person name="Wang C."/>
            <person name="Pandey M.K."/>
            <person name="Ge S."/>
            <person name="Xu Q."/>
            <person name="Li N."/>
            <person name="Li G."/>
            <person name="Huang Y."/>
            <person name="Saxena R.K."/>
            <person name="Ji Y."/>
            <person name="Li M."/>
            <person name="Yan X."/>
            <person name="He Y."/>
            <person name="Liu Y."/>
            <person name="Wang X."/>
            <person name="Xiang C."/>
            <person name="Varshney R.K."/>
            <person name="Ding H."/>
            <person name="Gao S."/>
            <person name="Zong X."/>
        </authorList>
    </citation>
    <scope>NUCLEOTIDE SEQUENCE [LARGE SCALE GENOMIC DNA]</scope>
    <source>
        <strain evidence="2 3">cv. Zhongwan 6</strain>
    </source>
</reference>
<gene>
    <name evidence="2" type="ORF">KIW84_034889</name>
</gene>
<dbReference type="PANTHER" id="PTHR47481">
    <property type="match status" value="1"/>
</dbReference>
<evidence type="ECO:0000313" key="3">
    <source>
        <dbReference type="Proteomes" id="UP001058974"/>
    </source>
</evidence>
<proteinExistence type="predicted"/>
<organism evidence="2 3">
    <name type="scientific">Pisum sativum</name>
    <name type="common">Garden pea</name>
    <name type="synonym">Lathyrus oleraceus</name>
    <dbReference type="NCBI Taxonomy" id="3888"/>
    <lineage>
        <taxon>Eukaryota</taxon>
        <taxon>Viridiplantae</taxon>
        <taxon>Streptophyta</taxon>
        <taxon>Embryophyta</taxon>
        <taxon>Tracheophyta</taxon>
        <taxon>Spermatophyta</taxon>
        <taxon>Magnoliopsida</taxon>
        <taxon>eudicotyledons</taxon>
        <taxon>Gunneridae</taxon>
        <taxon>Pentapetalae</taxon>
        <taxon>rosids</taxon>
        <taxon>fabids</taxon>
        <taxon>Fabales</taxon>
        <taxon>Fabaceae</taxon>
        <taxon>Papilionoideae</taxon>
        <taxon>50 kb inversion clade</taxon>
        <taxon>NPAAA clade</taxon>
        <taxon>Hologalegina</taxon>
        <taxon>IRL clade</taxon>
        <taxon>Fabeae</taxon>
        <taxon>Lathyrus</taxon>
    </lineage>
</organism>
<comment type="caution">
    <text evidence="2">The sequence shown here is derived from an EMBL/GenBank/DDBJ whole genome shotgun (WGS) entry which is preliminary data.</text>
</comment>
<dbReference type="EMBL" id="JAMSHJ010000003">
    <property type="protein sequence ID" value="KAI5430475.1"/>
    <property type="molecule type" value="Genomic_DNA"/>
</dbReference>
<evidence type="ECO:0000313" key="2">
    <source>
        <dbReference type="EMBL" id="KAI5430475.1"/>
    </source>
</evidence>
<accession>A0A9D5B4Y9</accession>
<feature type="compositionally biased region" description="Basic residues" evidence="1">
    <location>
        <begin position="158"/>
        <end position="168"/>
    </location>
</feature>